<feature type="compositionally biased region" description="Basic and acidic residues" evidence="1">
    <location>
        <begin position="1"/>
        <end position="11"/>
    </location>
</feature>
<proteinExistence type="predicted"/>
<feature type="region of interest" description="Disordered" evidence="1">
    <location>
        <begin position="1"/>
        <end position="42"/>
    </location>
</feature>
<accession>A0ABQ4QEW4</accession>
<gene>
    <name evidence="2" type="ORF">AFCDBAGC_1299</name>
</gene>
<reference evidence="2 3" key="1">
    <citation type="journal article" date="2021" name="Front. Microbiol.">
        <title>Comprehensive Comparative Genomics and Phenotyping of Methylobacterium Species.</title>
        <authorList>
            <person name="Alessa O."/>
            <person name="Ogura Y."/>
            <person name="Fujitani Y."/>
            <person name="Takami H."/>
            <person name="Hayashi T."/>
            <person name="Sahin N."/>
            <person name="Tani A."/>
        </authorList>
    </citation>
    <scope>NUCLEOTIDE SEQUENCE [LARGE SCALE GENOMIC DNA]</scope>
    <source>
        <strain evidence="2 3">DSM 23679</strain>
    </source>
</reference>
<feature type="compositionally biased region" description="Polar residues" evidence="1">
    <location>
        <begin position="104"/>
        <end position="114"/>
    </location>
</feature>
<sequence>MATTRDEEGERRRRGSLVVASQPAAAGDPTERPLDDPPPRLHREALLAFRGFDDLDRGGGGRAKALASIGSVSKAAGQERNSPRDARSKAIAPWLSCRSAGETPATSRRPSGSVSAWRPHPELVEGAPDDPPGRIVTALAGYPHATRAGSLRIDDTAGRAGLASDPRTVGQREGMGEAFEHACLGKAQEPTMHRAPRREVQRQMPLRASCPQHVQDAVKDRAQWPAPRSPYAGGAGRSGASTA</sequence>
<comment type="caution">
    <text evidence="2">The sequence shown here is derived from an EMBL/GenBank/DDBJ whole genome shotgun (WGS) entry which is preliminary data.</text>
</comment>
<feature type="region of interest" description="Disordered" evidence="1">
    <location>
        <begin position="206"/>
        <end position="243"/>
    </location>
</feature>
<keyword evidence="3" id="KW-1185">Reference proteome</keyword>
<feature type="region of interest" description="Disordered" evidence="1">
    <location>
        <begin position="68"/>
        <end position="133"/>
    </location>
</feature>
<organism evidence="2 3">
    <name type="scientific">Methylobacterium cerastii</name>
    <dbReference type="NCBI Taxonomy" id="932741"/>
    <lineage>
        <taxon>Bacteria</taxon>
        <taxon>Pseudomonadati</taxon>
        <taxon>Pseudomonadota</taxon>
        <taxon>Alphaproteobacteria</taxon>
        <taxon>Hyphomicrobiales</taxon>
        <taxon>Methylobacteriaceae</taxon>
        <taxon>Methylobacterium</taxon>
    </lineage>
</organism>
<protein>
    <submittedName>
        <fullName evidence="2">Uncharacterized protein</fullName>
    </submittedName>
</protein>
<feature type="compositionally biased region" description="Basic and acidic residues" evidence="1">
    <location>
        <begin position="29"/>
        <end position="42"/>
    </location>
</feature>
<evidence type="ECO:0000313" key="2">
    <source>
        <dbReference type="EMBL" id="GJD43447.1"/>
    </source>
</evidence>
<dbReference type="EMBL" id="BPQG01000014">
    <property type="protein sequence ID" value="GJD43447.1"/>
    <property type="molecule type" value="Genomic_DNA"/>
</dbReference>
<evidence type="ECO:0000256" key="1">
    <source>
        <dbReference type="SAM" id="MobiDB-lite"/>
    </source>
</evidence>
<feature type="region of interest" description="Disordered" evidence="1">
    <location>
        <begin position="150"/>
        <end position="170"/>
    </location>
</feature>
<name>A0ABQ4QEW4_9HYPH</name>
<evidence type="ECO:0000313" key="3">
    <source>
        <dbReference type="Proteomes" id="UP001055117"/>
    </source>
</evidence>
<dbReference type="Proteomes" id="UP001055117">
    <property type="component" value="Unassembled WGS sequence"/>
</dbReference>